<evidence type="ECO:0008006" key="3">
    <source>
        <dbReference type="Google" id="ProtNLM"/>
    </source>
</evidence>
<evidence type="ECO:0000313" key="1">
    <source>
        <dbReference type="EMBL" id="QRC92521.1"/>
    </source>
</evidence>
<dbReference type="AlphaFoldDB" id="A0A7U2HXQ0"/>
<dbReference type="PANTHER" id="PTHR48312">
    <property type="match status" value="1"/>
</dbReference>
<dbReference type="Proteomes" id="UP000663193">
    <property type="component" value="Chromosome 2"/>
</dbReference>
<dbReference type="EMBL" id="CP069024">
    <property type="protein sequence ID" value="QRC92521.1"/>
    <property type="molecule type" value="Genomic_DNA"/>
</dbReference>
<gene>
    <name evidence="1" type="ORF">JI435_084140</name>
</gene>
<keyword evidence="2" id="KW-1185">Reference proteome</keyword>
<dbReference type="PANTHER" id="PTHR48312:SF1">
    <property type="entry name" value="SULFOTRANSFERASE"/>
    <property type="match status" value="1"/>
</dbReference>
<organism evidence="1 2">
    <name type="scientific">Phaeosphaeria nodorum (strain SN15 / ATCC MYA-4574 / FGSC 10173)</name>
    <name type="common">Glume blotch fungus</name>
    <name type="synonym">Parastagonospora nodorum</name>
    <dbReference type="NCBI Taxonomy" id="321614"/>
    <lineage>
        <taxon>Eukaryota</taxon>
        <taxon>Fungi</taxon>
        <taxon>Dikarya</taxon>
        <taxon>Ascomycota</taxon>
        <taxon>Pezizomycotina</taxon>
        <taxon>Dothideomycetes</taxon>
        <taxon>Pleosporomycetidae</taxon>
        <taxon>Pleosporales</taxon>
        <taxon>Pleosporineae</taxon>
        <taxon>Phaeosphaeriaceae</taxon>
        <taxon>Parastagonospora</taxon>
    </lineage>
</organism>
<dbReference type="InterPro" id="IPR027417">
    <property type="entry name" value="P-loop_NTPase"/>
</dbReference>
<dbReference type="VEuPathDB" id="FungiDB:JI435_084140"/>
<name>A0A7U2HXQ0_PHANO</name>
<reference evidence="2" key="1">
    <citation type="journal article" date="2021" name="BMC Genomics">
        <title>Chromosome-level genome assembly and manually-curated proteome of model necrotroph Parastagonospora nodorum Sn15 reveals a genome-wide trove of candidate effector homologs, and redundancy of virulence-related functions within an accessory chromosome.</title>
        <authorList>
            <person name="Bertazzoni S."/>
            <person name="Jones D.A.B."/>
            <person name="Phan H.T."/>
            <person name="Tan K.-C."/>
            <person name="Hane J.K."/>
        </authorList>
    </citation>
    <scope>NUCLEOTIDE SEQUENCE [LARGE SCALE GENOMIC DNA]</scope>
    <source>
        <strain evidence="2">SN15 / ATCC MYA-4574 / FGSC 10173)</strain>
    </source>
</reference>
<proteinExistence type="predicted"/>
<dbReference type="OrthoDB" id="3650366at2759"/>
<accession>A0A7U2HXQ0</accession>
<dbReference type="Gene3D" id="3.40.50.300">
    <property type="entry name" value="P-loop containing nucleotide triphosphate hydrolases"/>
    <property type="match status" value="1"/>
</dbReference>
<dbReference type="SUPFAM" id="SSF52540">
    <property type="entry name" value="P-loop containing nucleoside triphosphate hydrolases"/>
    <property type="match status" value="1"/>
</dbReference>
<evidence type="ECO:0000313" key="2">
    <source>
        <dbReference type="Proteomes" id="UP000663193"/>
    </source>
</evidence>
<dbReference type="OMA" id="YFFYDAF"/>
<sequence length="323" mass="36768">MPGKIETAEGSDVPERRGVYLLTHPRSASNMFQIMMAKQPGYQNSGYKLFDAGFMSVGQMHRGRLSEWPEDDRTAAFAAFQKGWENLQNEVADAQKNGKQAFIKEHALFLLAADKFFAFEFPNDDVKAPVLQERDGPKSAHTNPTSLPDRFLLSMQPIFQIRHPALMFPSMVRAQASIMSDTSTRHPRVYSTLTLRHSRALFDWYLKNASSERKPRVIDADDIMSHPSAVRQLCTQTGLDPDAVQYEWDEVHEEDPLMARFKSTINASKGIIKGMDARSLDIEAEKTKWTAEWGEEEAENLAKYVKDAMSDYNYLLTHRTRGE</sequence>
<protein>
    <recommendedName>
        <fullName evidence="3">Sulfotransferase domain-containing protein</fullName>
    </recommendedName>
</protein>